<dbReference type="RefSeq" id="WP_036161713.1">
    <property type="nucleotide sequence ID" value="NZ_JAMB01000007.1"/>
</dbReference>
<accession>X7E671</accession>
<keyword evidence="2" id="KW-1185">Reference proteome</keyword>
<evidence type="ECO:0000313" key="2">
    <source>
        <dbReference type="Proteomes" id="UP000054058"/>
    </source>
</evidence>
<gene>
    <name evidence="1" type="ORF">MUS1_13900</name>
</gene>
<name>X7E671_9GAMM</name>
<proteinExistence type="predicted"/>
<comment type="caution">
    <text evidence="1">The sequence shown here is derived from an EMBL/GenBank/DDBJ whole genome shotgun (WGS) entry which is preliminary data.</text>
</comment>
<dbReference type="EMBL" id="JAMB01000007">
    <property type="protein sequence ID" value="ETX10673.1"/>
    <property type="molecule type" value="Genomic_DNA"/>
</dbReference>
<dbReference type="AlphaFoldDB" id="X7E671"/>
<dbReference type="eggNOG" id="COG0583">
    <property type="taxonomic scope" value="Bacteria"/>
</dbReference>
<reference evidence="1 2" key="1">
    <citation type="submission" date="2014-01" db="EMBL/GenBank/DDBJ databases">
        <title>Marinomonas ushuaiensis DSM 15871 Genome Sequencing.</title>
        <authorList>
            <person name="Lai Q."/>
            <person name="Shao Z.S."/>
        </authorList>
    </citation>
    <scope>NUCLEOTIDE SEQUENCE [LARGE SCALE GENOMIC DNA]</scope>
    <source>
        <strain evidence="1 2">DSM 15871</strain>
    </source>
</reference>
<dbReference type="OrthoDB" id="6787458at2"/>
<dbReference type="Gene3D" id="3.40.190.10">
    <property type="entry name" value="Periplasmic binding protein-like II"/>
    <property type="match status" value="1"/>
</dbReference>
<protein>
    <submittedName>
        <fullName evidence="1">Uncharacterized protein</fullName>
    </submittedName>
</protein>
<dbReference type="STRING" id="1122207.MUS1_13900"/>
<sequence>MVNFVKSKSNLKLTHAALNGAGIAFAWDWHVDELLKSGQLIALTQPIDCDKNGFFSPKTKLINITFMLLTL</sequence>
<dbReference type="Proteomes" id="UP000054058">
    <property type="component" value="Unassembled WGS sequence"/>
</dbReference>
<evidence type="ECO:0000313" key="1">
    <source>
        <dbReference type="EMBL" id="ETX10673.1"/>
    </source>
</evidence>
<dbReference type="PATRIC" id="fig|1122207.3.peg.1924"/>
<organism evidence="1 2">
    <name type="scientific">Marinomonas ushuaiensis DSM 15871</name>
    <dbReference type="NCBI Taxonomy" id="1122207"/>
    <lineage>
        <taxon>Bacteria</taxon>
        <taxon>Pseudomonadati</taxon>
        <taxon>Pseudomonadota</taxon>
        <taxon>Gammaproteobacteria</taxon>
        <taxon>Oceanospirillales</taxon>
        <taxon>Oceanospirillaceae</taxon>
        <taxon>Marinomonas</taxon>
    </lineage>
</organism>